<evidence type="ECO:0000259" key="1">
    <source>
        <dbReference type="Pfam" id="PF06938"/>
    </source>
</evidence>
<dbReference type="PIRSF" id="PIRSF029557">
    <property type="entry name" value="UCP029557"/>
    <property type="match status" value="1"/>
</dbReference>
<dbReference type="InterPro" id="IPR048341">
    <property type="entry name" value="DUF1285_N"/>
</dbReference>
<dbReference type="EMBL" id="JACJFM010000015">
    <property type="protein sequence ID" value="MBB1487459.1"/>
    <property type="molecule type" value="Genomic_DNA"/>
</dbReference>
<reference evidence="3 4" key="1">
    <citation type="submission" date="2020-08" db="EMBL/GenBank/DDBJ databases">
        <title>Oceanospirillum sp. nov. isolated from marine sediment.</title>
        <authorList>
            <person name="Ji X."/>
        </authorList>
    </citation>
    <scope>NUCLEOTIDE SEQUENCE [LARGE SCALE GENOMIC DNA]</scope>
    <source>
        <strain evidence="3 4">D5</strain>
    </source>
</reference>
<dbReference type="InterPro" id="IPR023361">
    <property type="entry name" value="DUF1285_beta_roll_sf"/>
</dbReference>
<dbReference type="AlphaFoldDB" id="A0A839ISK6"/>
<proteinExistence type="predicted"/>
<feature type="domain" description="DUF1285" evidence="2">
    <location>
        <begin position="91"/>
        <end position="181"/>
    </location>
</feature>
<name>A0A839ISK6_9GAMM</name>
<accession>A0A839ISK6</accession>
<dbReference type="Gene3D" id="3.10.540.10">
    <property type="entry name" value="duf1285 like domain"/>
    <property type="match status" value="1"/>
</dbReference>
<dbReference type="InterPro" id="IPR010707">
    <property type="entry name" value="DUF1285"/>
</dbReference>
<comment type="caution">
    <text evidence="3">The sequence shown here is derived from an EMBL/GenBank/DDBJ whole genome shotgun (WGS) entry which is preliminary data.</text>
</comment>
<gene>
    <name evidence="3" type="ORF">H4O21_12660</name>
</gene>
<dbReference type="Proteomes" id="UP000565262">
    <property type="component" value="Unassembled WGS sequence"/>
</dbReference>
<dbReference type="Pfam" id="PF21028">
    <property type="entry name" value="DUF1285_C"/>
    <property type="match status" value="1"/>
</dbReference>
<feature type="domain" description="DUF1285" evidence="1">
    <location>
        <begin position="24"/>
        <end position="90"/>
    </location>
</feature>
<evidence type="ECO:0000259" key="2">
    <source>
        <dbReference type="Pfam" id="PF21028"/>
    </source>
</evidence>
<sequence length="187" mass="20863">MNNQFSPLSLAHQIEANTGESGLPPVEQWNPEFCGDIDMNIALDGQWYYMGSPIGRDSLVRMFSTILRKEGDKYYLVTPVEKIGIQVEDVPFIITRIAEESDGAIIFLTNTGDLVPLDAEHPLIVLHGDNDEPRPYLTVRGGMQGRLHRNLFYQLVSAAVENEVNGTMHLGVFSAGQFWSLGELPEE</sequence>
<dbReference type="RefSeq" id="WP_182809239.1">
    <property type="nucleotide sequence ID" value="NZ_JACJFM010000015.1"/>
</dbReference>
<organism evidence="3 4">
    <name type="scientific">Oceanospirillum sediminis</name>
    <dbReference type="NCBI Taxonomy" id="2760088"/>
    <lineage>
        <taxon>Bacteria</taxon>
        <taxon>Pseudomonadati</taxon>
        <taxon>Pseudomonadota</taxon>
        <taxon>Gammaproteobacteria</taxon>
        <taxon>Oceanospirillales</taxon>
        <taxon>Oceanospirillaceae</taxon>
        <taxon>Oceanospirillum</taxon>
    </lineage>
</organism>
<protein>
    <submittedName>
        <fullName evidence="3">DUF1285 domain-containing protein</fullName>
    </submittedName>
</protein>
<keyword evidence="4" id="KW-1185">Reference proteome</keyword>
<dbReference type="Pfam" id="PF06938">
    <property type="entry name" value="DUF1285_N"/>
    <property type="match status" value="1"/>
</dbReference>
<dbReference type="InterPro" id="IPR048342">
    <property type="entry name" value="DUF1285_C"/>
</dbReference>
<dbReference type="Gene3D" id="2.30.270.10">
    <property type="entry name" value="duf1285 protein"/>
    <property type="match status" value="1"/>
</dbReference>
<evidence type="ECO:0000313" key="4">
    <source>
        <dbReference type="Proteomes" id="UP000565262"/>
    </source>
</evidence>
<evidence type="ECO:0000313" key="3">
    <source>
        <dbReference type="EMBL" id="MBB1487459.1"/>
    </source>
</evidence>